<dbReference type="Proteomes" id="UP000000639">
    <property type="component" value="Chromosome"/>
</dbReference>
<proteinExistence type="predicted"/>
<protein>
    <submittedName>
        <fullName evidence="2">Uncharacterized protein</fullName>
    </submittedName>
</protein>
<dbReference type="KEGG" id="pin:Ping_2007"/>
<organism evidence="2 3">
    <name type="scientific">Psychromonas ingrahamii (strain DSM 17664 / CCUG 51855 / 37)</name>
    <dbReference type="NCBI Taxonomy" id="357804"/>
    <lineage>
        <taxon>Bacteria</taxon>
        <taxon>Pseudomonadati</taxon>
        <taxon>Pseudomonadota</taxon>
        <taxon>Gammaproteobacteria</taxon>
        <taxon>Alteromonadales</taxon>
        <taxon>Psychromonadaceae</taxon>
        <taxon>Psychromonas</taxon>
    </lineage>
</organism>
<sequence>MYIIAKYDRVFVLLHNRKIFLSGELDTFAIRVTLMSDELQAKDESDESDEMGAVGKNVKGSNELKLR</sequence>
<reference evidence="2 3" key="1">
    <citation type="submission" date="2007-01" db="EMBL/GenBank/DDBJ databases">
        <title>Complete sequence of Psychromonas ingrahamii 37.</title>
        <authorList>
            <consortium name="US DOE Joint Genome Institute"/>
            <person name="Copeland A."/>
            <person name="Lucas S."/>
            <person name="Lapidus A."/>
            <person name="Barry K."/>
            <person name="Detter J.C."/>
            <person name="Glavina del Rio T."/>
            <person name="Hammon N."/>
            <person name="Israni S."/>
            <person name="Dalin E."/>
            <person name="Tice H."/>
            <person name="Pitluck S."/>
            <person name="Thompson L.S."/>
            <person name="Brettin T."/>
            <person name="Bruce D."/>
            <person name="Han C."/>
            <person name="Tapia R."/>
            <person name="Schmutz J."/>
            <person name="Larimer F."/>
            <person name="Land M."/>
            <person name="Hauser L."/>
            <person name="Kyrpides N."/>
            <person name="Ivanova N."/>
            <person name="Staley J."/>
            <person name="Richardson P."/>
        </authorList>
    </citation>
    <scope>NUCLEOTIDE SEQUENCE [LARGE SCALE GENOMIC DNA]</scope>
    <source>
        <strain evidence="2 3">37</strain>
    </source>
</reference>
<evidence type="ECO:0000313" key="2">
    <source>
        <dbReference type="EMBL" id="ABM03771.1"/>
    </source>
</evidence>
<gene>
    <name evidence="2" type="ordered locus">Ping_2007</name>
</gene>
<dbReference type="HOGENOM" id="CLU_2809335_0_0_6"/>
<dbReference type="AlphaFoldDB" id="A1SWA6"/>
<dbReference type="RefSeq" id="WP_011770331.1">
    <property type="nucleotide sequence ID" value="NC_008709.1"/>
</dbReference>
<keyword evidence="3" id="KW-1185">Reference proteome</keyword>
<feature type="region of interest" description="Disordered" evidence="1">
    <location>
        <begin position="41"/>
        <end position="67"/>
    </location>
</feature>
<evidence type="ECO:0000313" key="3">
    <source>
        <dbReference type="Proteomes" id="UP000000639"/>
    </source>
</evidence>
<accession>A1SWA6</accession>
<name>A1SWA6_PSYIN</name>
<dbReference type="EMBL" id="CP000510">
    <property type="protein sequence ID" value="ABM03771.1"/>
    <property type="molecule type" value="Genomic_DNA"/>
</dbReference>
<evidence type="ECO:0000256" key="1">
    <source>
        <dbReference type="SAM" id="MobiDB-lite"/>
    </source>
</evidence>